<protein>
    <recommendedName>
        <fullName evidence="12">Secreted protein</fullName>
    </recommendedName>
</protein>
<feature type="region of interest" description="Disordered" evidence="8">
    <location>
        <begin position="27"/>
        <end position="95"/>
    </location>
</feature>
<accession>A0ABP8ZRU0</accession>
<evidence type="ECO:0000256" key="1">
    <source>
        <dbReference type="ARBA" id="ARBA00004613"/>
    </source>
</evidence>
<keyword evidence="11" id="KW-1185">Reference proteome</keyword>
<gene>
    <name evidence="10" type="ORF">GCM10023329_05960</name>
</gene>
<evidence type="ECO:0000256" key="4">
    <source>
        <dbReference type="ARBA" id="ARBA00022801"/>
    </source>
</evidence>
<proteinExistence type="predicted"/>
<evidence type="ECO:0000256" key="2">
    <source>
        <dbReference type="ARBA" id="ARBA00022525"/>
    </source>
</evidence>
<evidence type="ECO:0000256" key="8">
    <source>
        <dbReference type="SAM" id="MobiDB-lite"/>
    </source>
</evidence>
<keyword evidence="5" id="KW-0119">Carbohydrate metabolism</keyword>
<organism evidence="10 11">
    <name type="scientific">Streptomyces sanyensis</name>
    <dbReference type="NCBI Taxonomy" id="568869"/>
    <lineage>
        <taxon>Bacteria</taxon>
        <taxon>Bacillati</taxon>
        <taxon>Actinomycetota</taxon>
        <taxon>Actinomycetes</taxon>
        <taxon>Kitasatosporales</taxon>
        <taxon>Streptomycetaceae</taxon>
        <taxon>Streptomyces</taxon>
    </lineage>
</organism>
<feature type="signal peptide" evidence="9">
    <location>
        <begin position="1"/>
        <end position="26"/>
    </location>
</feature>
<keyword evidence="7" id="KW-0624">Polysaccharide degradation</keyword>
<dbReference type="EMBL" id="BAABJV010000001">
    <property type="protein sequence ID" value="GAA4763147.1"/>
    <property type="molecule type" value="Genomic_DNA"/>
</dbReference>
<sequence length="295" mass="29626">MHKRKTVLAAAAGSVLIGSLALPAAAQPVAAPPRGPLAERATAADGGPPGPGSRPAPARRTPVSLPPPAPGTDVDGRSVPGAGEPSADSRAGSAPAVDAEALRAAVSSCHRISLGAYRTDRGAPADVPVCGRDGVVHWTADLDIDCDGIRTAHCHPGSDPYFQPTTAFTQSDGRYLNSEELPFVVVPAPGPRWNYWASGIRGGTVAAVVHRDRVVYGVVGDTGPADTIGEASYAAAEALGIDPHPGRGGAASGVTYILFPGARAEPVENRAAATALGEALARELVAGTLGAGTPS</sequence>
<comment type="caution">
    <text evidence="10">The sequence shown here is derived from an EMBL/GenBank/DDBJ whole genome shotgun (WGS) entry which is preliminary data.</text>
</comment>
<evidence type="ECO:0008006" key="12">
    <source>
        <dbReference type="Google" id="ProtNLM"/>
    </source>
</evidence>
<dbReference type="PANTHER" id="PTHR42061:SF6">
    <property type="entry name" value="ENDO-CHITOSANASE"/>
    <property type="match status" value="1"/>
</dbReference>
<dbReference type="RefSeq" id="WP_345609035.1">
    <property type="nucleotide sequence ID" value="NZ_BAABJV010000001.1"/>
</dbReference>
<keyword evidence="6" id="KW-0326">Glycosidase</keyword>
<keyword evidence="2" id="KW-0964">Secreted</keyword>
<evidence type="ECO:0000256" key="3">
    <source>
        <dbReference type="ARBA" id="ARBA00022729"/>
    </source>
</evidence>
<evidence type="ECO:0000256" key="9">
    <source>
        <dbReference type="SAM" id="SignalP"/>
    </source>
</evidence>
<evidence type="ECO:0000256" key="7">
    <source>
        <dbReference type="ARBA" id="ARBA00023326"/>
    </source>
</evidence>
<dbReference type="Proteomes" id="UP001501147">
    <property type="component" value="Unassembled WGS sequence"/>
</dbReference>
<dbReference type="InterPro" id="IPR009939">
    <property type="entry name" value="Chitosanase_fungal"/>
</dbReference>
<dbReference type="PANTHER" id="PTHR42061">
    <property type="entry name" value="ENDO-CHITOSANASE"/>
    <property type="match status" value="1"/>
</dbReference>
<reference evidence="11" key="1">
    <citation type="journal article" date="2019" name="Int. J. Syst. Evol. Microbiol.">
        <title>The Global Catalogue of Microorganisms (GCM) 10K type strain sequencing project: providing services to taxonomists for standard genome sequencing and annotation.</title>
        <authorList>
            <consortium name="The Broad Institute Genomics Platform"/>
            <consortium name="The Broad Institute Genome Sequencing Center for Infectious Disease"/>
            <person name="Wu L."/>
            <person name="Ma J."/>
        </authorList>
    </citation>
    <scope>NUCLEOTIDE SEQUENCE [LARGE SCALE GENOMIC DNA]</scope>
    <source>
        <strain evidence="11">JCM 18324</strain>
    </source>
</reference>
<dbReference type="Pfam" id="PF07335">
    <property type="entry name" value="Glyco_hydro_75"/>
    <property type="match status" value="1"/>
</dbReference>
<feature type="chain" id="PRO_5046061138" description="Secreted protein" evidence="9">
    <location>
        <begin position="27"/>
        <end position="295"/>
    </location>
</feature>
<keyword evidence="4" id="KW-0378">Hydrolase</keyword>
<name>A0ABP8ZRU0_9ACTN</name>
<keyword evidence="3 9" id="KW-0732">Signal</keyword>
<evidence type="ECO:0000256" key="5">
    <source>
        <dbReference type="ARBA" id="ARBA00023277"/>
    </source>
</evidence>
<comment type="subcellular location">
    <subcellularLocation>
        <location evidence="1">Secreted</location>
    </subcellularLocation>
</comment>
<evidence type="ECO:0000313" key="11">
    <source>
        <dbReference type="Proteomes" id="UP001501147"/>
    </source>
</evidence>
<evidence type="ECO:0000313" key="10">
    <source>
        <dbReference type="EMBL" id="GAA4763147.1"/>
    </source>
</evidence>
<evidence type="ECO:0000256" key="6">
    <source>
        <dbReference type="ARBA" id="ARBA00023295"/>
    </source>
</evidence>